<proteinExistence type="predicted"/>
<dbReference type="PROSITE" id="PS50943">
    <property type="entry name" value="HTH_CROC1"/>
    <property type="match status" value="1"/>
</dbReference>
<gene>
    <name evidence="2" type="ORF">COR50_00260</name>
</gene>
<dbReference type="CDD" id="cd00093">
    <property type="entry name" value="HTH_XRE"/>
    <property type="match status" value="1"/>
</dbReference>
<accession>A0A291QP57</accession>
<dbReference type="EMBL" id="CP023777">
    <property type="protein sequence ID" value="ATL45716.1"/>
    <property type="molecule type" value="Genomic_DNA"/>
</dbReference>
<dbReference type="Pfam" id="PF01381">
    <property type="entry name" value="HTH_3"/>
    <property type="match status" value="1"/>
</dbReference>
<protein>
    <submittedName>
        <fullName evidence="2">Transcriptional regulator</fullName>
    </submittedName>
</protein>
<feature type="domain" description="HTH cro/C1-type" evidence="1">
    <location>
        <begin position="3"/>
        <end position="37"/>
    </location>
</feature>
<evidence type="ECO:0000313" key="2">
    <source>
        <dbReference type="EMBL" id="ATL45716.1"/>
    </source>
</evidence>
<dbReference type="InterPro" id="IPR010982">
    <property type="entry name" value="Lambda_DNA-bd_dom_sf"/>
</dbReference>
<dbReference type="InterPro" id="IPR001387">
    <property type="entry name" value="Cro/C1-type_HTH"/>
</dbReference>
<evidence type="ECO:0000313" key="3">
    <source>
        <dbReference type="Proteomes" id="UP000220133"/>
    </source>
</evidence>
<keyword evidence="3" id="KW-1185">Reference proteome</keyword>
<dbReference type="OrthoDB" id="881869at2"/>
<evidence type="ECO:0000259" key="1">
    <source>
        <dbReference type="PROSITE" id="PS50943"/>
    </source>
</evidence>
<dbReference type="AlphaFoldDB" id="A0A291QP57"/>
<dbReference type="KEGG" id="cbae:COR50_00260"/>
<sequence>MQIHFTQVSRYERGETKPNAAAMAKLAKVLDTTVDFLMHGSVDDVTADAGLDKEIISRFKQVQELNKEDKKTVLSLLDAYIAKGKIQSILQH</sequence>
<dbReference type="Proteomes" id="UP000220133">
    <property type="component" value="Chromosome"/>
</dbReference>
<organism evidence="2 3">
    <name type="scientific">Chitinophaga caeni</name>
    <dbReference type="NCBI Taxonomy" id="2029983"/>
    <lineage>
        <taxon>Bacteria</taxon>
        <taxon>Pseudomonadati</taxon>
        <taxon>Bacteroidota</taxon>
        <taxon>Chitinophagia</taxon>
        <taxon>Chitinophagales</taxon>
        <taxon>Chitinophagaceae</taxon>
        <taxon>Chitinophaga</taxon>
    </lineage>
</organism>
<reference evidence="2 3" key="1">
    <citation type="submission" date="2017-10" db="EMBL/GenBank/DDBJ databases">
        <title>Paenichitinophaga pekingensis gen. nov., sp. nov., isolated from activated sludge.</title>
        <authorList>
            <person name="Jin D."/>
            <person name="Kong X."/>
            <person name="Deng Y."/>
            <person name="Bai Z."/>
        </authorList>
    </citation>
    <scope>NUCLEOTIDE SEQUENCE [LARGE SCALE GENOMIC DNA]</scope>
    <source>
        <strain evidence="2 3">13</strain>
    </source>
</reference>
<dbReference type="Gene3D" id="1.10.260.40">
    <property type="entry name" value="lambda repressor-like DNA-binding domains"/>
    <property type="match status" value="1"/>
</dbReference>
<dbReference type="GO" id="GO:0003677">
    <property type="term" value="F:DNA binding"/>
    <property type="evidence" value="ECO:0007669"/>
    <property type="project" value="InterPro"/>
</dbReference>
<name>A0A291QP57_9BACT</name>
<dbReference type="SUPFAM" id="SSF47413">
    <property type="entry name" value="lambda repressor-like DNA-binding domains"/>
    <property type="match status" value="1"/>
</dbReference>